<gene>
    <name evidence="1" type="ORF">ME791_03200</name>
</gene>
<proteinExistence type="predicted"/>
<organism evidence="1 2">
    <name type="scientific">Lactobacillus delbrueckii</name>
    <dbReference type="NCBI Taxonomy" id="1584"/>
    <lineage>
        <taxon>Bacteria</taxon>
        <taxon>Bacillati</taxon>
        <taxon>Bacillota</taxon>
        <taxon>Bacilli</taxon>
        <taxon>Lactobacillales</taxon>
        <taxon>Lactobacillaceae</taxon>
        <taxon>Lactobacillus</taxon>
    </lineage>
</organism>
<dbReference type="RefSeq" id="WP_070489462.1">
    <property type="nucleotide sequence ID" value="NZ_BNHQ01000010.1"/>
</dbReference>
<dbReference type="Proteomes" id="UP001054884">
    <property type="component" value="Unassembled WGS sequence"/>
</dbReference>
<evidence type="ECO:0000313" key="1">
    <source>
        <dbReference type="EMBL" id="GHN33168.1"/>
    </source>
</evidence>
<name>A0ABD0ADM8_9LACO</name>
<evidence type="ECO:0000313" key="2">
    <source>
        <dbReference type="Proteomes" id="UP001054884"/>
    </source>
</evidence>
<sequence length="160" mass="18735">MNYDNAVDLIDHLIDQQSDKYFADFVPFTFQNEDYAELEMYLNVHFKPRFAEKIKFIAFALMYQHESYVYLDEAVANALYPDLKNNNLGNSGLERLGEIIDTMVIDNYGSLNILLKQENDFSLMRIEDGFSTIFFNLKGQLREEGESLVEHQGLYFKEID</sequence>
<reference evidence="1 2" key="1">
    <citation type="journal article" date="2022" name="J. Dairy Sci.">
        <title>Genetic diversity of Lactobacillus delbrueckii isolated from raw milk in Hokkaido, Japan.</title>
        <authorList>
            <person name="Tsuchihashi H."/>
            <person name="Ichikawa A."/>
            <person name="Takeda M."/>
            <person name="Koizumi A."/>
            <person name="Mizoguchi C."/>
            <person name="Ishida T."/>
            <person name="Kimura K."/>
        </authorList>
    </citation>
    <scope>NUCLEOTIDE SEQUENCE [LARGE SCALE GENOMIC DNA]</scope>
    <source>
        <strain evidence="1 2">ME-791</strain>
    </source>
</reference>
<dbReference type="EMBL" id="BNHY01000003">
    <property type="protein sequence ID" value="GHN33168.1"/>
    <property type="molecule type" value="Genomic_DNA"/>
</dbReference>
<comment type="caution">
    <text evidence="1">The sequence shown here is derived from an EMBL/GenBank/DDBJ whole genome shotgun (WGS) entry which is preliminary data.</text>
</comment>
<accession>A0ABD0ADM8</accession>
<protein>
    <submittedName>
        <fullName evidence="1">Uncharacterized protein</fullName>
    </submittedName>
</protein>
<dbReference type="AlphaFoldDB" id="A0ABD0ADM8"/>